<feature type="region of interest" description="Disordered" evidence="3">
    <location>
        <begin position="218"/>
        <end position="242"/>
    </location>
</feature>
<dbReference type="EC" id="2.3.1.-" evidence="5"/>
<dbReference type="SUPFAM" id="SSF55729">
    <property type="entry name" value="Acyl-CoA N-acyltransferases (Nat)"/>
    <property type="match status" value="1"/>
</dbReference>
<proteinExistence type="predicted"/>
<sequence>MSPDVSILPLTSVSSEMYDDIVALAEACTKHDGFAPFDEQNLLDLSHNTPGTRLWIMVEYACGVGKVIGVAVAGRGGYGELAVRPRSRNRGFGKRLLTTLLPEVLQGVWAHGNLEYAQKLATNLELEPGRRLYVMEKSLDVDSGETPGVEGVAIRAFDEGDLEDLVRLNAQAFADLPDQGNLSVEDFRQRMAEPWFDSSLLFVAREKKVCDNDVMRKSEAGESVEGESAIDEGESGETATDVNATNDSAEMLAYLWMKPLENDAIEIYVLGVHPRAQGRGVGKTLMKYAQDAMVRRRYKIAKLYVDASNEAAVGLYRTASYKVVEEHVMYARR</sequence>
<dbReference type="PANTHER" id="PTHR43420">
    <property type="entry name" value="ACETYLTRANSFERASE"/>
    <property type="match status" value="1"/>
</dbReference>
<keyword evidence="2 5" id="KW-0012">Acyltransferase</keyword>
<dbReference type="EMBL" id="JAWNGC010000001">
    <property type="protein sequence ID" value="MDY5154384.1"/>
    <property type="molecule type" value="Genomic_DNA"/>
</dbReference>
<dbReference type="AlphaFoldDB" id="A0AAW9HWJ1"/>
<dbReference type="GO" id="GO:0016747">
    <property type="term" value="F:acyltransferase activity, transferring groups other than amino-acyl groups"/>
    <property type="evidence" value="ECO:0007669"/>
    <property type="project" value="InterPro"/>
</dbReference>
<evidence type="ECO:0000256" key="3">
    <source>
        <dbReference type="SAM" id="MobiDB-lite"/>
    </source>
</evidence>
<dbReference type="RefSeq" id="WP_320756252.1">
    <property type="nucleotide sequence ID" value="NZ_JAWNGC010000001.1"/>
</dbReference>
<dbReference type="Gene3D" id="3.40.630.30">
    <property type="match status" value="1"/>
</dbReference>
<dbReference type="InterPro" id="IPR016181">
    <property type="entry name" value="Acyl_CoA_acyltransferase"/>
</dbReference>
<evidence type="ECO:0000259" key="4">
    <source>
        <dbReference type="PROSITE" id="PS51186"/>
    </source>
</evidence>
<dbReference type="InterPro" id="IPR050680">
    <property type="entry name" value="YpeA/RimI_acetyltransf"/>
</dbReference>
<evidence type="ECO:0000256" key="1">
    <source>
        <dbReference type="ARBA" id="ARBA00022679"/>
    </source>
</evidence>
<gene>
    <name evidence="5" type="ORF">R6G80_01385</name>
</gene>
<organism evidence="5 6">
    <name type="scientific">Actinotignum urinale</name>
    <dbReference type="NCBI Taxonomy" id="190146"/>
    <lineage>
        <taxon>Bacteria</taxon>
        <taxon>Bacillati</taxon>
        <taxon>Actinomycetota</taxon>
        <taxon>Actinomycetes</taxon>
        <taxon>Actinomycetales</taxon>
        <taxon>Actinomycetaceae</taxon>
        <taxon>Actinotignum</taxon>
    </lineage>
</organism>
<protein>
    <submittedName>
        <fullName evidence="5">GNAT family N-acetyltransferase</fullName>
        <ecNumber evidence="5">2.3.1.-</ecNumber>
    </submittedName>
</protein>
<reference evidence="5" key="1">
    <citation type="submission" date="2023-10" db="EMBL/GenBank/DDBJ databases">
        <title>Whole Genome based description of the genera Actinobaculum and Actinotignum reveals a complex phylogenetic relationship within the species included in the genus Actinotignum.</title>
        <authorList>
            <person name="Jensen C.S."/>
            <person name="Dargis R."/>
            <person name="Kemp M."/>
            <person name="Christensen J.J."/>
        </authorList>
    </citation>
    <scope>NUCLEOTIDE SEQUENCE</scope>
    <source>
        <strain evidence="5">SLA_B511</strain>
    </source>
</reference>
<dbReference type="Pfam" id="PF00583">
    <property type="entry name" value="Acetyltransf_1"/>
    <property type="match status" value="2"/>
</dbReference>
<comment type="caution">
    <text evidence="5">The sequence shown here is derived from an EMBL/GenBank/DDBJ whole genome shotgun (WGS) entry which is preliminary data.</text>
</comment>
<evidence type="ECO:0000313" key="6">
    <source>
        <dbReference type="Proteomes" id="UP001281731"/>
    </source>
</evidence>
<feature type="domain" description="N-acetyltransferase" evidence="4">
    <location>
        <begin position="152"/>
        <end position="333"/>
    </location>
</feature>
<accession>A0AAW9HWJ1</accession>
<evidence type="ECO:0000313" key="5">
    <source>
        <dbReference type="EMBL" id="MDY5154384.1"/>
    </source>
</evidence>
<feature type="domain" description="N-acetyltransferase" evidence="4">
    <location>
        <begin position="5"/>
        <end position="140"/>
    </location>
</feature>
<dbReference type="Proteomes" id="UP001281731">
    <property type="component" value="Unassembled WGS sequence"/>
</dbReference>
<keyword evidence="1 5" id="KW-0808">Transferase</keyword>
<name>A0AAW9HWJ1_9ACTO</name>
<dbReference type="CDD" id="cd04301">
    <property type="entry name" value="NAT_SF"/>
    <property type="match status" value="1"/>
</dbReference>
<feature type="compositionally biased region" description="Acidic residues" evidence="3">
    <location>
        <begin position="222"/>
        <end position="235"/>
    </location>
</feature>
<dbReference type="PROSITE" id="PS51186">
    <property type="entry name" value="GNAT"/>
    <property type="match status" value="2"/>
</dbReference>
<dbReference type="InterPro" id="IPR000182">
    <property type="entry name" value="GNAT_dom"/>
</dbReference>
<evidence type="ECO:0000256" key="2">
    <source>
        <dbReference type="ARBA" id="ARBA00023315"/>
    </source>
</evidence>